<sequence length="173" mass="18878">MATGKASIRGQTSHNMDANLALLNHDSTESRGDDPRRETCPSGSVHDSLDNVRISRESACFCPYRVYPCRVDADVAASHVVAADHQAEPPQNLFLKQAPIMACRPANCPTLSCTSPHSYHSRPRTVPRWEKSRRTYLIGKPAATDHQSGQPLSFEPSSTPRRSNSPLTAVGAD</sequence>
<reference evidence="2 3" key="1">
    <citation type="journal article" date="2024" name="Microbiol. Resour. Announc.">
        <title>Genome annotations for the ascomycete fungi Trichoderma harzianum, Trichoderma aggressivum, and Purpureocillium lilacinum.</title>
        <authorList>
            <person name="Beijen E.P.W."/>
            <person name="Ohm R.A."/>
        </authorList>
    </citation>
    <scope>NUCLEOTIDE SEQUENCE [LARGE SCALE GENOMIC DNA]</scope>
    <source>
        <strain evidence="2 3">CBS 150709</strain>
    </source>
</reference>
<keyword evidence="3" id="KW-1185">Reference proteome</keyword>
<protein>
    <submittedName>
        <fullName evidence="2">Uncharacterized protein</fullName>
    </submittedName>
</protein>
<accession>A0ABR0BEV2</accession>
<feature type="compositionally biased region" description="Basic and acidic residues" evidence="1">
    <location>
        <begin position="26"/>
        <end position="39"/>
    </location>
</feature>
<name>A0ABR0BEV2_PURLI</name>
<gene>
    <name evidence="2" type="ORF">Purlil1_13286</name>
</gene>
<evidence type="ECO:0000313" key="2">
    <source>
        <dbReference type="EMBL" id="KAK4072653.1"/>
    </source>
</evidence>
<dbReference type="EMBL" id="JAWRVI010000193">
    <property type="protein sequence ID" value="KAK4072653.1"/>
    <property type="molecule type" value="Genomic_DNA"/>
</dbReference>
<feature type="compositionally biased region" description="Polar residues" evidence="1">
    <location>
        <begin position="145"/>
        <end position="167"/>
    </location>
</feature>
<dbReference type="Proteomes" id="UP001287286">
    <property type="component" value="Unassembled WGS sequence"/>
</dbReference>
<proteinExistence type="predicted"/>
<organism evidence="2 3">
    <name type="scientific">Purpureocillium lilacinum</name>
    <name type="common">Paecilomyces lilacinus</name>
    <dbReference type="NCBI Taxonomy" id="33203"/>
    <lineage>
        <taxon>Eukaryota</taxon>
        <taxon>Fungi</taxon>
        <taxon>Dikarya</taxon>
        <taxon>Ascomycota</taxon>
        <taxon>Pezizomycotina</taxon>
        <taxon>Sordariomycetes</taxon>
        <taxon>Hypocreomycetidae</taxon>
        <taxon>Hypocreales</taxon>
        <taxon>Ophiocordycipitaceae</taxon>
        <taxon>Purpureocillium</taxon>
    </lineage>
</organism>
<comment type="caution">
    <text evidence="2">The sequence shown here is derived from an EMBL/GenBank/DDBJ whole genome shotgun (WGS) entry which is preliminary data.</text>
</comment>
<feature type="region of interest" description="Disordered" evidence="1">
    <location>
        <begin position="140"/>
        <end position="173"/>
    </location>
</feature>
<evidence type="ECO:0000313" key="3">
    <source>
        <dbReference type="Proteomes" id="UP001287286"/>
    </source>
</evidence>
<feature type="region of interest" description="Disordered" evidence="1">
    <location>
        <begin position="25"/>
        <end position="44"/>
    </location>
</feature>
<evidence type="ECO:0000256" key="1">
    <source>
        <dbReference type="SAM" id="MobiDB-lite"/>
    </source>
</evidence>